<dbReference type="GO" id="GO:0030154">
    <property type="term" value="P:cell differentiation"/>
    <property type="evidence" value="ECO:0007669"/>
    <property type="project" value="TreeGrafter"/>
</dbReference>
<dbReference type="Gene3D" id="3.30.60.30">
    <property type="match status" value="5"/>
</dbReference>
<keyword evidence="2" id="KW-0722">Serine protease inhibitor</keyword>
<evidence type="ECO:0000256" key="3">
    <source>
        <dbReference type="ARBA" id="ARBA00023157"/>
    </source>
</evidence>
<keyword evidence="7" id="KW-1185">Reference proteome</keyword>
<evidence type="ECO:0000313" key="6">
    <source>
        <dbReference type="EMBL" id="MPC59616.1"/>
    </source>
</evidence>
<sequence>MTVSESTIEAPAPPAPACSQKCTRIFFPVCGSDNKTYNNKCLLEVADCESRAAGGGSIIVVAESPCEATTEASPVPVPETSSCSKQCTRIFLPVCGSDGKTYNNQCLLEIADCESRAASGAGVTLVSENACARPDPPPASRIEVPAVPVSCRRRCSDVLKPVCGSDGNTYENECLMEVASCRARREGGRSVYLLYGGSCDMMFESLGSGCRTKCSDEYEPVCGSDGQTYTNECVLESRNCGRGVYIVDDAPCGGKDGNTEVDTALNIVLASSLSSQQPSPLDANSPGNQLSSSSSSSAGTCLRACTREFKPLCGSDGVTYSNPCALEVANCKSRARGGTEVVREFHGPCGECGKVWQGVAGSGKGGRE</sequence>
<dbReference type="InterPro" id="IPR036058">
    <property type="entry name" value="Kazal_dom_sf"/>
</dbReference>
<evidence type="ECO:0000313" key="7">
    <source>
        <dbReference type="Proteomes" id="UP000324222"/>
    </source>
</evidence>
<name>A0A5B7GQ01_PORTR</name>
<feature type="domain" description="Kazal-like" evidence="5">
    <location>
        <begin position="145"/>
        <end position="201"/>
    </location>
</feature>
<dbReference type="GO" id="GO:0005576">
    <property type="term" value="C:extracellular region"/>
    <property type="evidence" value="ECO:0007669"/>
    <property type="project" value="TreeGrafter"/>
</dbReference>
<dbReference type="Pfam" id="PF00050">
    <property type="entry name" value="Kazal_1"/>
    <property type="match status" value="4"/>
</dbReference>
<dbReference type="AlphaFoldDB" id="A0A5B7GQ01"/>
<dbReference type="PROSITE" id="PS51465">
    <property type="entry name" value="KAZAL_2"/>
    <property type="match status" value="5"/>
</dbReference>
<feature type="domain" description="Kazal-like" evidence="5">
    <location>
        <begin position="12"/>
        <end position="68"/>
    </location>
</feature>
<dbReference type="Proteomes" id="UP000324222">
    <property type="component" value="Unassembled WGS sequence"/>
</dbReference>
<comment type="caution">
    <text evidence="6">The sequence shown here is derived from an EMBL/GenBank/DDBJ whole genome shotgun (WGS) entry which is preliminary data.</text>
</comment>
<organism evidence="6 7">
    <name type="scientific">Portunus trituberculatus</name>
    <name type="common">Swimming crab</name>
    <name type="synonym">Neptunus trituberculatus</name>
    <dbReference type="NCBI Taxonomy" id="210409"/>
    <lineage>
        <taxon>Eukaryota</taxon>
        <taxon>Metazoa</taxon>
        <taxon>Ecdysozoa</taxon>
        <taxon>Arthropoda</taxon>
        <taxon>Crustacea</taxon>
        <taxon>Multicrustacea</taxon>
        <taxon>Malacostraca</taxon>
        <taxon>Eumalacostraca</taxon>
        <taxon>Eucarida</taxon>
        <taxon>Decapoda</taxon>
        <taxon>Pleocyemata</taxon>
        <taxon>Brachyura</taxon>
        <taxon>Eubrachyura</taxon>
        <taxon>Portunoidea</taxon>
        <taxon>Portunidae</taxon>
        <taxon>Portuninae</taxon>
        <taxon>Portunus</taxon>
    </lineage>
</organism>
<dbReference type="InterPro" id="IPR050653">
    <property type="entry name" value="Prot_Inhib_GrowthFact_Antg"/>
</dbReference>
<feature type="domain" description="Kazal-like" evidence="5">
    <location>
        <begin position="77"/>
        <end position="133"/>
    </location>
</feature>
<dbReference type="InterPro" id="IPR002350">
    <property type="entry name" value="Kazal_dom"/>
</dbReference>
<feature type="region of interest" description="Disordered" evidence="4">
    <location>
        <begin position="275"/>
        <end position="296"/>
    </location>
</feature>
<dbReference type="OrthoDB" id="126772at2759"/>
<dbReference type="SUPFAM" id="SSF100895">
    <property type="entry name" value="Kazal-type serine protease inhibitors"/>
    <property type="match status" value="5"/>
</dbReference>
<evidence type="ECO:0000256" key="2">
    <source>
        <dbReference type="ARBA" id="ARBA00022900"/>
    </source>
</evidence>
<evidence type="ECO:0000259" key="5">
    <source>
        <dbReference type="PROSITE" id="PS51465"/>
    </source>
</evidence>
<dbReference type="EMBL" id="VSRR010016711">
    <property type="protein sequence ID" value="MPC59616.1"/>
    <property type="molecule type" value="Genomic_DNA"/>
</dbReference>
<feature type="domain" description="Kazal-like" evidence="5">
    <location>
        <begin position="295"/>
        <end position="351"/>
    </location>
</feature>
<keyword evidence="3" id="KW-1015">Disulfide bond</keyword>
<protein>
    <submittedName>
        <fullName evidence="6">Serine protease inhibitor dipetalogastin</fullName>
    </submittedName>
</protein>
<evidence type="ECO:0000256" key="4">
    <source>
        <dbReference type="SAM" id="MobiDB-lite"/>
    </source>
</evidence>
<proteinExistence type="predicted"/>
<feature type="domain" description="Kazal-like" evidence="5">
    <location>
        <begin position="204"/>
        <end position="254"/>
    </location>
</feature>
<dbReference type="CDD" id="cd00104">
    <property type="entry name" value="KAZAL_FS"/>
    <property type="match status" value="4"/>
</dbReference>
<gene>
    <name evidence="6" type="primary">DPGN_2</name>
    <name evidence="6" type="ORF">E2C01_053640</name>
</gene>
<dbReference type="PANTHER" id="PTHR10913:SF45">
    <property type="entry name" value="FOLLISTATIN, ISOFORM A-RELATED"/>
    <property type="match status" value="1"/>
</dbReference>
<accession>A0A5B7GQ01</accession>
<evidence type="ECO:0000256" key="1">
    <source>
        <dbReference type="ARBA" id="ARBA00022690"/>
    </source>
</evidence>
<dbReference type="Pfam" id="PF07648">
    <property type="entry name" value="Kazal_2"/>
    <property type="match status" value="1"/>
</dbReference>
<keyword evidence="1" id="KW-0646">Protease inhibitor</keyword>
<dbReference type="SMART" id="SM00280">
    <property type="entry name" value="KAZAL"/>
    <property type="match status" value="5"/>
</dbReference>
<reference evidence="6 7" key="1">
    <citation type="submission" date="2019-05" db="EMBL/GenBank/DDBJ databases">
        <title>Another draft genome of Portunus trituberculatus and its Hox gene families provides insights of decapod evolution.</title>
        <authorList>
            <person name="Jeong J.-H."/>
            <person name="Song I."/>
            <person name="Kim S."/>
            <person name="Choi T."/>
            <person name="Kim D."/>
            <person name="Ryu S."/>
            <person name="Kim W."/>
        </authorList>
    </citation>
    <scope>NUCLEOTIDE SEQUENCE [LARGE SCALE GENOMIC DNA]</scope>
    <source>
        <tissue evidence="6">Muscle</tissue>
    </source>
</reference>
<dbReference type="PANTHER" id="PTHR10913">
    <property type="entry name" value="FOLLISTATIN-RELATED"/>
    <property type="match status" value="1"/>
</dbReference>